<dbReference type="RefSeq" id="WP_078832028.1">
    <property type="nucleotide sequence ID" value="NZ_FUWH01000008.1"/>
</dbReference>
<name>A0A1T4QFJ7_9BACT</name>
<protein>
    <recommendedName>
        <fullName evidence="3">HTH cro/C1-type domain-containing protein</fullName>
    </recommendedName>
</protein>
<proteinExistence type="predicted"/>
<evidence type="ECO:0008006" key="3">
    <source>
        <dbReference type="Google" id="ProtNLM"/>
    </source>
</evidence>
<dbReference type="STRING" id="413434.SAMN04488132_10893"/>
<reference evidence="1 2" key="1">
    <citation type="submission" date="2017-02" db="EMBL/GenBank/DDBJ databases">
        <authorList>
            <person name="Peterson S.W."/>
        </authorList>
    </citation>
    <scope>NUCLEOTIDE SEQUENCE [LARGE SCALE GENOMIC DNA]</scope>
    <source>
        <strain evidence="1 2">DSM 22335</strain>
    </source>
</reference>
<evidence type="ECO:0000313" key="2">
    <source>
        <dbReference type="Proteomes" id="UP000190888"/>
    </source>
</evidence>
<dbReference type="AlphaFoldDB" id="A0A1T4QFJ7"/>
<sequence>MKVIDRLYQYINAKQTTPYMVAKKCGISGSYLGKQLKGKGSVGSDILLKIKERYPDLSILWVMTGKGSMIIEPQLSEQQAIAYELREEQAAYFTSKDEMIELLKGHISELKKALSNKDKLIALLEKQSAYPDEE</sequence>
<dbReference type="InterPro" id="IPR010982">
    <property type="entry name" value="Lambda_DNA-bd_dom_sf"/>
</dbReference>
<dbReference type="SUPFAM" id="SSF47413">
    <property type="entry name" value="lambda repressor-like DNA-binding domains"/>
    <property type="match status" value="1"/>
</dbReference>
<dbReference type="Proteomes" id="UP000190888">
    <property type="component" value="Unassembled WGS sequence"/>
</dbReference>
<dbReference type="GO" id="GO:0003677">
    <property type="term" value="F:DNA binding"/>
    <property type="evidence" value="ECO:0007669"/>
    <property type="project" value="InterPro"/>
</dbReference>
<keyword evidence="2" id="KW-1185">Reference proteome</keyword>
<accession>A0A1T4QFJ7</accession>
<organism evidence="1 2">
    <name type="scientific">Sediminibacterium ginsengisoli</name>
    <dbReference type="NCBI Taxonomy" id="413434"/>
    <lineage>
        <taxon>Bacteria</taxon>
        <taxon>Pseudomonadati</taxon>
        <taxon>Bacteroidota</taxon>
        <taxon>Chitinophagia</taxon>
        <taxon>Chitinophagales</taxon>
        <taxon>Chitinophagaceae</taxon>
        <taxon>Sediminibacterium</taxon>
    </lineage>
</organism>
<dbReference type="OrthoDB" id="796548at2"/>
<evidence type="ECO:0000313" key="1">
    <source>
        <dbReference type="EMBL" id="SKA02367.1"/>
    </source>
</evidence>
<dbReference type="EMBL" id="FUWH01000008">
    <property type="protein sequence ID" value="SKA02367.1"/>
    <property type="molecule type" value="Genomic_DNA"/>
</dbReference>
<gene>
    <name evidence="1" type="ORF">SAMN04488132_10893</name>
</gene>